<protein>
    <submittedName>
        <fullName evidence="1">Uncharacterized protein</fullName>
    </submittedName>
</protein>
<organism evidence="1 2">
    <name type="scientific">Mesonia oceanica</name>
    <dbReference type="NCBI Taxonomy" id="2687242"/>
    <lineage>
        <taxon>Bacteria</taxon>
        <taxon>Pseudomonadati</taxon>
        <taxon>Bacteroidota</taxon>
        <taxon>Flavobacteriia</taxon>
        <taxon>Flavobacteriales</taxon>
        <taxon>Flavobacteriaceae</taxon>
        <taxon>Mesonia</taxon>
    </lineage>
</organism>
<name>A0AC61YC29_9FLAO</name>
<sequence length="117" mass="12791">MTMLFAIGLSASAQEVQDPMIGLWKDGSSDRTFEVVQNSAGSYDAIIHKAENKDVIGKKQITNLKAVGNKKYDGGTIHLFSRNKTGKCSAELKDLKTLEIVGKVGFFSKSAIWKKLP</sequence>
<reference evidence="1" key="1">
    <citation type="submission" date="2019-09" db="EMBL/GenBank/DDBJ databases">
        <authorList>
            <person name="Rodrigo-Torres L."/>
            <person name="Arahal R. D."/>
            <person name="Lucena T."/>
        </authorList>
    </citation>
    <scope>NUCLEOTIDE SEQUENCE</scope>
    <source>
        <strain evidence="1">ISS653</strain>
    </source>
</reference>
<comment type="caution">
    <text evidence="1">The sequence shown here is derived from an EMBL/GenBank/DDBJ whole genome shotgun (WGS) entry which is preliminary data.</text>
</comment>
<dbReference type="EMBL" id="CABVMM010000008">
    <property type="protein sequence ID" value="VVV00965.1"/>
    <property type="molecule type" value="Genomic_DNA"/>
</dbReference>
<proteinExistence type="predicted"/>
<keyword evidence="2" id="KW-1185">Reference proteome</keyword>
<gene>
    <name evidence="1" type="ORF">FVB9532_02241</name>
</gene>
<evidence type="ECO:0000313" key="2">
    <source>
        <dbReference type="Proteomes" id="UP000356253"/>
    </source>
</evidence>
<dbReference type="Proteomes" id="UP000356253">
    <property type="component" value="Unassembled WGS sequence"/>
</dbReference>
<evidence type="ECO:0000313" key="1">
    <source>
        <dbReference type="EMBL" id="VVV00965.1"/>
    </source>
</evidence>
<accession>A0AC61YC29</accession>